<dbReference type="Pfam" id="PF00642">
    <property type="entry name" value="zf-CCCH"/>
    <property type="match status" value="1"/>
</dbReference>
<feature type="compositionally biased region" description="Basic and acidic residues" evidence="6">
    <location>
        <begin position="929"/>
        <end position="949"/>
    </location>
</feature>
<gene>
    <name evidence="9" type="ORF">D0Z07_6062</name>
</gene>
<protein>
    <submittedName>
        <fullName evidence="9">Zinc finger 1</fullName>
    </submittedName>
</protein>
<dbReference type="InterPro" id="IPR023780">
    <property type="entry name" value="Chromo_domain"/>
</dbReference>
<dbReference type="GO" id="GO:0006338">
    <property type="term" value="P:chromatin remodeling"/>
    <property type="evidence" value="ECO:0007669"/>
    <property type="project" value="UniProtKB-ARBA"/>
</dbReference>
<proteinExistence type="predicted"/>
<feature type="compositionally biased region" description="Basic and acidic residues" evidence="6">
    <location>
        <begin position="1622"/>
        <end position="1632"/>
    </location>
</feature>
<feature type="zinc finger region" description="C3H1-type" evidence="5">
    <location>
        <begin position="657"/>
        <end position="684"/>
    </location>
</feature>
<evidence type="ECO:0000256" key="2">
    <source>
        <dbReference type="ARBA" id="ARBA00022723"/>
    </source>
</evidence>
<feature type="compositionally biased region" description="Gly residues" evidence="6">
    <location>
        <begin position="325"/>
        <end position="335"/>
    </location>
</feature>
<dbReference type="SMART" id="SM00298">
    <property type="entry name" value="CHROMO"/>
    <property type="match status" value="1"/>
</dbReference>
<reference evidence="9" key="1">
    <citation type="submission" date="2019-07" db="EMBL/GenBank/DDBJ databases">
        <title>Hyphodiscus hymeniophilus genome sequencing and assembly.</title>
        <authorList>
            <person name="Kramer G."/>
            <person name="Nodwell J."/>
        </authorList>
    </citation>
    <scope>NUCLEOTIDE SEQUENCE</scope>
    <source>
        <strain evidence="9">ATCC 34498</strain>
    </source>
</reference>
<evidence type="ECO:0000313" key="9">
    <source>
        <dbReference type="EMBL" id="KAG0647838.1"/>
    </source>
</evidence>
<dbReference type="GO" id="GO:0008270">
    <property type="term" value="F:zinc ion binding"/>
    <property type="evidence" value="ECO:0007669"/>
    <property type="project" value="UniProtKB-KW"/>
</dbReference>
<feature type="compositionally biased region" description="Basic and acidic residues" evidence="6">
    <location>
        <begin position="529"/>
        <end position="547"/>
    </location>
</feature>
<dbReference type="InterPro" id="IPR016197">
    <property type="entry name" value="Chromo-like_dom_sf"/>
</dbReference>
<feature type="domain" description="C3H1-type" evidence="8">
    <location>
        <begin position="579"/>
        <end position="603"/>
    </location>
</feature>
<keyword evidence="3 5" id="KW-0863">Zinc-finger</keyword>
<accession>A0A9P6VHJ0</accession>
<dbReference type="OrthoDB" id="436852at2759"/>
<dbReference type="CDD" id="cd18966">
    <property type="entry name" value="chromodomain"/>
    <property type="match status" value="1"/>
</dbReference>
<feature type="region of interest" description="Disordered" evidence="6">
    <location>
        <begin position="528"/>
        <end position="551"/>
    </location>
</feature>
<feature type="domain" description="C3H1-type" evidence="8">
    <location>
        <begin position="484"/>
        <end position="507"/>
    </location>
</feature>
<keyword evidence="2 5" id="KW-0479">Metal-binding</keyword>
<feature type="zinc finger region" description="C3H1-type" evidence="5">
    <location>
        <begin position="484"/>
        <end position="507"/>
    </location>
</feature>
<evidence type="ECO:0000259" key="7">
    <source>
        <dbReference type="PROSITE" id="PS50013"/>
    </source>
</evidence>
<evidence type="ECO:0000256" key="4">
    <source>
        <dbReference type="ARBA" id="ARBA00022833"/>
    </source>
</evidence>
<feature type="domain" description="C3H1-type" evidence="8">
    <location>
        <begin position="657"/>
        <end position="684"/>
    </location>
</feature>
<evidence type="ECO:0000313" key="10">
    <source>
        <dbReference type="Proteomes" id="UP000785200"/>
    </source>
</evidence>
<keyword evidence="4 5" id="KW-0862">Zinc</keyword>
<evidence type="ECO:0000256" key="1">
    <source>
        <dbReference type="ARBA" id="ARBA00011353"/>
    </source>
</evidence>
<dbReference type="Proteomes" id="UP000785200">
    <property type="component" value="Unassembled WGS sequence"/>
</dbReference>
<feature type="region of interest" description="Disordered" evidence="6">
    <location>
        <begin position="1564"/>
        <end position="1632"/>
    </location>
</feature>
<name>A0A9P6VHJ0_9HELO</name>
<feature type="zinc finger region" description="C3H1-type" evidence="5">
    <location>
        <begin position="829"/>
        <end position="856"/>
    </location>
</feature>
<feature type="compositionally biased region" description="Basic and acidic residues" evidence="6">
    <location>
        <begin position="177"/>
        <end position="186"/>
    </location>
</feature>
<feature type="compositionally biased region" description="Low complexity" evidence="6">
    <location>
        <begin position="1590"/>
        <end position="1599"/>
    </location>
</feature>
<dbReference type="EMBL" id="VNKQ01000011">
    <property type="protein sequence ID" value="KAG0647838.1"/>
    <property type="molecule type" value="Genomic_DNA"/>
</dbReference>
<evidence type="ECO:0000256" key="6">
    <source>
        <dbReference type="SAM" id="MobiDB-lite"/>
    </source>
</evidence>
<feature type="compositionally biased region" description="Polar residues" evidence="6">
    <location>
        <begin position="273"/>
        <end position="292"/>
    </location>
</feature>
<feature type="domain" description="Chromo" evidence="7">
    <location>
        <begin position="35"/>
        <end position="94"/>
    </location>
</feature>
<feature type="region of interest" description="Disordered" evidence="6">
    <location>
        <begin position="322"/>
        <end position="344"/>
    </location>
</feature>
<feature type="domain" description="C3H1-type" evidence="8">
    <location>
        <begin position="829"/>
        <end position="856"/>
    </location>
</feature>
<feature type="compositionally biased region" description="Basic and acidic residues" evidence="6">
    <location>
        <begin position="232"/>
        <end position="249"/>
    </location>
</feature>
<dbReference type="Pfam" id="PF00385">
    <property type="entry name" value="Chromo"/>
    <property type="match status" value="1"/>
</dbReference>
<dbReference type="PROSITE" id="PS50013">
    <property type="entry name" value="CHROMO_2"/>
    <property type="match status" value="1"/>
</dbReference>
<dbReference type="Gene3D" id="2.40.50.40">
    <property type="match status" value="1"/>
</dbReference>
<feature type="compositionally biased region" description="Basic and acidic residues" evidence="6">
    <location>
        <begin position="215"/>
        <end position="225"/>
    </location>
</feature>
<evidence type="ECO:0000256" key="3">
    <source>
        <dbReference type="ARBA" id="ARBA00022771"/>
    </source>
</evidence>
<organism evidence="9 10">
    <name type="scientific">Hyphodiscus hymeniophilus</name>
    <dbReference type="NCBI Taxonomy" id="353542"/>
    <lineage>
        <taxon>Eukaryota</taxon>
        <taxon>Fungi</taxon>
        <taxon>Dikarya</taxon>
        <taxon>Ascomycota</taxon>
        <taxon>Pezizomycotina</taxon>
        <taxon>Leotiomycetes</taxon>
        <taxon>Helotiales</taxon>
        <taxon>Hyphodiscaceae</taxon>
        <taxon>Hyphodiscus</taxon>
    </lineage>
</organism>
<keyword evidence="10" id="KW-1185">Reference proteome</keyword>
<evidence type="ECO:0000259" key="8">
    <source>
        <dbReference type="PROSITE" id="PS50103"/>
    </source>
</evidence>
<dbReference type="SMART" id="SM00356">
    <property type="entry name" value="ZnF_C3H1"/>
    <property type="match status" value="5"/>
</dbReference>
<feature type="compositionally biased region" description="Basic and acidic residues" evidence="6">
    <location>
        <begin position="1506"/>
        <end position="1521"/>
    </location>
</feature>
<dbReference type="Gene3D" id="3.30.1370.210">
    <property type="match status" value="2"/>
</dbReference>
<feature type="compositionally biased region" description="Acidic residues" evidence="6">
    <location>
        <begin position="146"/>
        <end position="155"/>
    </location>
</feature>
<feature type="region of interest" description="Disordered" evidence="6">
    <location>
        <begin position="1493"/>
        <end position="1542"/>
    </location>
</feature>
<feature type="region of interest" description="Disordered" evidence="6">
    <location>
        <begin position="929"/>
        <end position="961"/>
    </location>
</feature>
<feature type="compositionally biased region" description="Acidic residues" evidence="6">
    <location>
        <begin position="187"/>
        <end position="196"/>
    </location>
</feature>
<sequence>MTERTLLQQTREEYEEDSVSVTSSRSEEYDPDEEFLVERILAERKGDDGKKLYLISWANFPEEKSTWEPRRNIQDPDILAVWKERKHQESNGLESPFDLAEFNARIQRLCQEKEERHRRRKAKRKRRGIPVSPDPELHRQLAENSDSTEDVESDGIPENSSPEATMKPKMTRKSKKKDTVSVRGSDESDDFEDASPSDDSLMGELARKEKRKDKKIALESVRDKGAATQSKKIAESKSSLEKPAQKLNERPPSSSSSSDVPLADVAEKRRQAQELSESTDTAISRQLATTIQGPPKLPLATTSRGLAAFGIRDRPIGSAAPAIAKGGGATRGGSSLGPKNVFSSRGCLKKRPTLIENSADSSKNPKLYGNMRIRRKAELAGRAIAERAPDIEALGGLFRPADPSTFHNLKPAYRKIREKPLNPQDSEDSSMDTGDLFVGQNSPKGSLDAWAPTPDDVVANSPHLENQQAARPDYQQGRHGFGAICHFWRLRGSCDKGYQCPFAHDSEEVSPHLPFGPPPPDHMCNCQRPRIDSSHEPLQDSRAEQTDARASWPQYNALAQSSESLRPQYDQGKHGYNAVCHFYLMRRGDCEKGSDCRYLHSNDRRLPYAPPPPDHRCHCQPDHELPAGDFSSHLPVVAEEADHLVPLLRSSRPFFNSRDPAVCPFFLEGHCNRGASCKFLHTDDIQYAIAPKPNQKDKPCQYFNEGRCTKTARECAFFHGRPGITPEQIEQSDSLDPNPTIRDVTAIAKGARKSVAFATDEPMLFSDEPESYSLPKATPTTQARMEFTAGPRKATSSAINEPIAALNEFDRFDTRGPAPPRDSGSGTVPRDPKYNRFWQKGTCRFGDGCPSLHPSDEQPKEHRVHAVIPNFMERKQNDDVGGFQYMATGEAHKPNINNGSEDLYHGHPLLQESFLEDSANVPLRTPNHAYKEVGRYENHGDGRSSESGHRISGGDGQKAHLPRVHPEIVPTKPSRPTLSMNMESYRRKKAVKALGDGVKEVTFGKDETSSIVVDFGNLNSVKEHSWGQTLAALTTLRFTKLCLAQDFQAQFSSHQSQKLWQGSLGSGAEDEEAIKTMDRASEYLRLSSAGFVAVYPEFIVLVYPASEEWRFIEGTVSFPAEIRLRYFVFRSNLDFSTPPASRIQSLGDYRKNLMESVHELDFNKFVPKINPKNNYYFYLLFPSTAQATADFIIKWLQGASKQCKIYSSQTEGAWDCFVKDPKVRTGIVLIHESAVASLCELPGLRRLIASDLRDKSCTFWYISEGAAEYPMYGPPATLSPGQITSTRLLPHGHAFLLTPSFLIAEPERAYGLLKWFVGKHEKASPGTWKLVCAHNIREYPLDVAIEKSAERDGTELEYQGQARKDAVIEERGLSYSSCSLRFQMHEIVVKILSQPETSHFSEYCDSDIGDEFSSPIIYADKFIDANDEEALVTWFAGWAMGKLDQFRKFTVVGTGLKSQNRAVRKMTIVESNPGSAIIAKDLDLNISGLVRLQDPDHSKGTKRSKSPSDSRASKRLRDDIAKSPVASSKVATTPVKGSGAHPEAPSAIVTLAFQVALPAEISPASPLQDTDEEMSVDPPQIDGAADKGPASSASNNRSRSGFHDVEPQESDVMEVDSPMIEDEPRSENEMEKGNVITKEIKYEATTTWYQRWYKEGKGWEHIYVDSWEKLWKYLGVKEGVPT</sequence>
<dbReference type="SUPFAM" id="SSF90229">
    <property type="entry name" value="CCCH zinc finger"/>
    <property type="match status" value="1"/>
</dbReference>
<dbReference type="InterPro" id="IPR000953">
    <property type="entry name" value="Chromo/chromo_shadow_dom"/>
</dbReference>
<comment type="subunit">
    <text evidence="1">Component of the NuA4 histone acetyltransferase complex.</text>
</comment>
<dbReference type="PROSITE" id="PS50103">
    <property type="entry name" value="ZF_C3H1"/>
    <property type="match status" value="5"/>
</dbReference>
<feature type="zinc finger region" description="C3H1-type" evidence="5">
    <location>
        <begin position="579"/>
        <end position="603"/>
    </location>
</feature>
<feature type="region of interest" description="Disordered" evidence="6">
    <location>
        <begin position="1"/>
        <end position="30"/>
    </location>
</feature>
<evidence type="ECO:0000256" key="5">
    <source>
        <dbReference type="PROSITE-ProRule" id="PRU00723"/>
    </source>
</evidence>
<dbReference type="InterPro" id="IPR036855">
    <property type="entry name" value="Znf_CCCH_sf"/>
</dbReference>
<feature type="region of interest" description="Disordered" evidence="6">
    <location>
        <begin position="811"/>
        <end position="834"/>
    </location>
</feature>
<feature type="zinc finger region" description="C3H1-type" evidence="5">
    <location>
        <begin position="694"/>
        <end position="722"/>
    </location>
</feature>
<feature type="compositionally biased region" description="Basic residues" evidence="6">
    <location>
        <begin position="116"/>
        <end position="128"/>
    </location>
</feature>
<feature type="domain" description="C3H1-type" evidence="8">
    <location>
        <begin position="694"/>
        <end position="722"/>
    </location>
</feature>
<feature type="region of interest" description="Disordered" evidence="6">
    <location>
        <begin position="110"/>
        <end position="299"/>
    </location>
</feature>
<dbReference type="InterPro" id="IPR000571">
    <property type="entry name" value="Znf_CCCH"/>
</dbReference>
<comment type="caution">
    <text evidence="9">The sequence shown here is derived from an EMBL/GenBank/DDBJ whole genome shotgun (WGS) entry which is preliminary data.</text>
</comment>
<dbReference type="SUPFAM" id="SSF54160">
    <property type="entry name" value="Chromo domain-like"/>
    <property type="match status" value="1"/>
</dbReference>